<feature type="compositionally biased region" description="Low complexity" evidence="4">
    <location>
        <begin position="17"/>
        <end position="28"/>
    </location>
</feature>
<accession>A0A1W5CXM8</accession>
<sequence>MRKFFDKAKSSMADGRSQFPSSHSQQQPMKEHDTPSTIGPPSTLDILRYRYHHGTNLGSVFVLEQWLSGSMFEAGAKGGSELDAVNASLAKCGVEATRAKWEAHWSNALSDSDLDFLCNTAHCTTIRLPIGYFTLGPSFTEGTPFAGAPSQVYLSAWSHVLSLTSRLAAHGIGTLLDLHALPGGANTDCHSGTSKGKAELWAHRSQMDLGKRCLLFMAEAVAQGKVEGCIGVQVCNEAAYGARGMYDWYTDVIRTLSRIDSSLPIYVSDAWDLSTAVTWAQGRNGITSDTNPVVVDTHKYYTFTDADKAQSPQQIIRRVSGALEEMTSKAGNVVDRGAVGAVVGEWSCVLDGQTWQKAAGGDRESLVREFGQAQSRRWRQGCGGSFFWTAKMEWMDGGEWGFWEMTKKGAVVPPRELLLAADDVKGRIASAQQQREQKKNETVGAHVGYWNQTSPGGQFEHWRFEQGWDVGFSDALAFFGLRTSGGMGGSSTGGDTIGHLDLWVRKRIMESGQGGRFLWEFEQGFRHGVDDFYKAVGL</sequence>
<dbReference type="Gene3D" id="3.20.20.80">
    <property type="entry name" value="Glycosidases"/>
    <property type="match status" value="1"/>
</dbReference>
<name>A0A1W5CXM8_9LECA</name>
<dbReference type="SUPFAM" id="SSF51445">
    <property type="entry name" value="(Trans)glycosidases"/>
    <property type="match status" value="1"/>
</dbReference>
<dbReference type="EMBL" id="FWEW01000736">
    <property type="protein sequence ID" value="SLM35596.1"/>
    <property type="molecule type" value="Genomic_DNA"/>
</dbReference>
<dbReference type="InterPro" id="IPR050386">
    <property type="entry name" value="Glycosyl_hydrolase_5"/>
</dbReference>
<evidence type="ECO:0000256" key="3">
    <source>
        <dbReference type="ARBA" id="ARBA00023295"/>
    </source>
</evidence>
<comment type="similarity">
    <text evidence="1">Belongs to the glycosyl hydrolase 5 (cellulase A) family.</text>
</comment>
<proteinExistence type="inferred from homology"/>
<evidence type="ECO:0000256" key="4">
    <source>
        <dbReference type="SAM" id="MobiDB-lite"/>
    </source>
</evidence>
<keyword evidence="3" id="KW-0326">Glycosidase</keyword>
<dbReference type="GO" id="GO:0009251">
    <property type="term" value="P:glucan catabolic process"/>
    <property type="evidence" value="ECO:0007669"/>
    <property type="project" value="TreeGrafter"/>
</dbReference>
<organism evidence="5 6">
    <name type="scientific">Lasallia pustulata</name>
    <dbReference type="NCBI Taxonomy" id="136370"/>
    <lineage>
        <taxon>Eukaryota</taxon>
        <taxon>Fungi</taxon>
        <taxon>Dikarya</taxon>
        <taxon>Ascomycota</taxon>
        <taxon>Pezizomycotina</taxon>
        <taxon>Lecanoromycetes</taxon>
        <taxon>OSLEUM clade</taxon>
        <taxon>Umbilicariomycetidae</taxon>
        <taxon>Umbilicariales</taxon>
        <taxon>Umbilicariaceae</taxon>
        <taxon>Lasallia</taxon>
    </lineage>
</organism>
<evidence type="ECO:0000256" key="1">
    <source>
        <dbReference type="ARBA" id="ARBA00005641"/>
    </source>
</evidence>
<dbReference type="AlphaFoldDB" id="A0A1W5CXM8"/>
<evidence type="ECO:0000313" key="5">
    <source>
        <dbReference type="EMBL" id="SLM35596.1"/>
    </source>
</evidence>
<evidence type="ECO:0000256" key="2">
    <source>
        <dbReference type="ARBA" id="ARBA00022801"/>
    </source>
</evidence>
<feature type="region of interest" description="Disordered" evidence="4">
    <location>
        <begin position="1"/>
        <end position="39"/>
    </location>
</feature>
<dbReference type="InterPro" id="IPR017853">
    <property type="entry name" value="GH"/>
</dbReference>
<dbReference type="GO" id="GO:0005576">
    <property type="term" value="C:extracellular region"/>
    <property type="evidence" value="ECO:0007669"/>
    <property type="project" value="TreeGrafter"/>
</dbReference>
<reference evidence="6" key="1">
    <citation type="submission" date="2017-03" db="EMBL/GenBank/DDBJ databases">
        <authorList>
            <person name="Sharma R."/>
            <person name="Thines M."/>
        </authorList>
    </citation>
    <scope>NUCLEOTIDE SEQUENCE [LARGE SCALE GENOMIC DNA]</scope>
</reference>
<dbReference type="PANTHER" id="PTHR31297:SF43">
    <property type="entry name" value="GLUCAN 1,3-BETA-GLUCOSIDASE 3"/>
    <property type="match status" value="1"/>
</dbReference>
<evidence type="ECO:0000313" key="6">
    <source>
        <dbReference type="Proteomes" id="UP000192927"/>
    </source>
</evidence>
<dbReference type="Proteomes" id="UP000192927">
    <property type="component" value="Unassembled WGS sequence"/>
</dbReference>
<dbReference type="GO" id="GO:0005737">
    <property type="term" value="C:cytoplasm"/>
    <property type="evidence" value="ECO:0007669"/>
    <property type="project" value="UniProtKB-ARBA"/>
</dbReference>
<keyword evidence="6" id="KW-1185">Reference proteome</keyword>
<dbReference type="GO" id="GO:0046557">
    <property type="term" value="F:glucan endo-1,6-beta-glucosidase activity"/>
    <property type="evidence" value="ECO:0007669"/>
    <property type="project" value="TreeGrafter"/>
</dbReference>
<protein>
    <submittedName>
        <fullName evidence="5">Glycoside hydrolase family 5 protein</fullName>
    </submittedName>
</protein>
<keyword evidence="2 5" id="KW-0378">Hydrolase</keyword>
<dbReference type="PANTHER" id="PTHR31297">
    <property type="entry name" value="GLUCAN ENDO-1,6-BETA-GLUCOSIDASE B"/>
    <property type="match status" value="1"/>
</dbReference>
<dbReference type="GO" id="GO:0009986">
    <property type="term" value="C:cell surface"/>
    <property type="evidence" value="ECO:0007669"/>
    <property type="project" value="TreeGrafter"/>
</dbReference>
<dbReference type="FunFam" id="3.20.20.80:FF:000100">
    <property type="entry name" value="Glycoside hydrolase superfamily"/>
    <property type="match status" value="1"/>
</dbReference>